<protein>
    <recommendedName>
        <fullName evidence="5">UV excision repair protein RAD23</fullName>
    </recommendedName>
</protein>
<dbReference type="PANTHER" id="PTHR10621:SF0">
    <property type="entry name" value="UV EXCISION REPAIR PROTEIN RAD23"/>
    <property type="match status" value="1"/>
</dbReference>
<feature type="compositionally biased region" description="Low complexity" evidence="6">
    <location>
        <begin position="82"/>
        <end position="97"/>
    </location>
</feature>
<dbReference type="FunFam" id="1.10.8.10:FF:000003">
    <property type="entry name" value="UV excision repair protein RAD23 homolog"/>
    <property type="match status" value="1"/>
</dbReference>
<dbReference type="InterPro" id="IPR015940">
    <property type="entry name" value="UBA"/>
</dbReference>
<dbReference type="PANTHER" id="PTHR10621">
    <property type="entry name" value="UV EXCISION REPAIR PROTEIN RAD23"/>
    <property type="match status" value="1"/>
</dbReference>
<keyword evidence="5" id="KW-0963">Cytoplasm</keyword>
<dbReference type="Gene3D" id="3.10.20.90">
    <property type="entry name" value="Phosphatidylinositol 3-kinase Catalytic Subunit, Chain A, domain 1"/>
    <property type="match status" value="1"/>
</dbReference>
<keyword evidence="2 5" id="KW-0227">DNA damage</keyword>
<reference evidence="10 11" key="1">
    <citation type="journal article" date="2009" name="Genome Res.">
        <title>Comparative genomics of the fungal pathogens Candida dubliniensis and Candida albicans.</title>
        <authorList>
            <person name="Jackson A.P."/>
            <person name="Gamble J.A."/>
            <person name="Yeomans T."/>
            <person name="Moran G.P."/>
            <person name="Saunders D."/>
            <person name="Harris D."/>
            <person name="Aslett M."/>
            <person name="Barrell J.F."/>
            <person name="Butler G."/>
            <person name="Citiulo F."/>
            <person name="Coleman D.C."/>
            <person name="de Groot P.W.J."/>
            <person name="Goodwin T.J."/>
            <person name="Quail M.A."/>
            <person name="McQuillan J."/>
            <person name="Munro C.A."/>
            <person name="Pain A."/>
            <person name="Poulter R.T."/>
            <person name="Rajandream M.A."/>
            <person name="Renauld H."/>
            <person name="Spiering M.J."/>
            <person name="Tivey A."/>
            <person name="Gow N.A.R."/>
            <person name="Barrell B."/>
            <person name="Sullivan D.J."/>
            <person name="Berriman M."/>
        </authorList>
    </citation>
    <scope>NUCLEOTIDE SEQUENCE [LARGE SCALE GENOMIC DNA]</scope>
    <source>
        <strain evidence="11">CD36 / ATCC MYA-646 / CBS 7987 / NCPF 3949 / NRRL Y-17841</strain>
    </source>
</reference>
<dbReference type="NCBIfam" id="TIGR00601">
    <property type="entry name" value="rad23"/>
    <property type="match status" value="1"/>
</dbReference>
<dbReference type="InterPro" id="IPR006636">
    <property type="entry name" value="STI1_HS-bd"/>
</dbReference>
<dbReference type="GO" id="GO:0005829">
    <property type="term" value="C:cytosol"/>
    <property type="evidence" value="ECO:0007669"/>
    <property type="project" value="TreeGrafter"/>
</dbReference>
<keyword evidence="4 5" id="KW-0539">Nucleus</keyword>
<dbReference type="SMART" id="SM00213">
    <property type="entry name" value="UBQ"/>
    <property type="match status" value="1"/>
</dbReference>
<comment type="similarity">
    <text evidence="5">Belongs to the RAD23 family.</text>
</comment>
<evidence type="ECO:0000256" key="6">
    <source>
        <dbReference type="SAM" id="MobiDB-lite"/>
    </source>
</evidence>
<feature type="compositionally biased region" description="Polar residues" evidence="6">
    <location>
        <begin position="218"/>
        <end position="233"/>
    </location>
</feature>
<dbReference type="SMART" id="SM00727">
    <property type="entry name" value="STI1"/>
    <property type="match status" value="1"/>
</dbReference>
<evidence type="ECO:0000313" key="9">
    <source>
        <dbReference type="CGD" id="CAL0000159221"/>
    </source>
</evidence>
<evidence type="ECO:0000313" key="10">
    <source>
        <dbReference type="EMBL" id="CAX43447.1"/>
    </source>
</evidence>
<dbReference type="GeneID" id="8045714"/>
<dbReference type="Pfam" id="PF09280">
    <property type="entry name" value="XPC-binding"/>
    <property type="match status" value="1"/>
</dbReference>
<feature type="compositionally biased region" description="Polar residues" evidence="6">
    <location>
        <begin position="137"/>
        <end position="151"/>
    </location>
</feature>
<dbReference type="Gene3D" id="1.10.10.540">
    <property type="entry name" value="XPC-binding domain"/>
    <property type="match status" value="1"/>
</dbReference>
<dbReference type="Gene3D" id="1.10.8.10">
    <property type="entry name" value="DNA helicase RuvA subunit, C-terminal domain"/>
    <property type="match status" value="2"/>
</dbReference>
<evidence type="ECO:0000313" key="11">
    <source>
        <dbReference type="Proteomes" id="UP000002605"/>
    </source>
</evidence>
<dbReference type="InterPro" id="IPR015360">
    <property type="entry name" value="XPC-bd"/>
</dbReference>
<dbReference type="Pfam" id="PF00627">
    <property type="entry name" value="UBA"/>
    <property type="match status" value="2"/>
</dbReference>
<name>B9WAM7_CANDC</name>
<dbReference type="eggNOG" id="KOG0011">
    <property type="taxonomic scope" value="Eukaryota"/>
</dbReference>
<dbReference type="RefSeq" id="XP_002418147.1">
    <property type="nucleotide sequence ID" value="XM_002418102.1"/>
</dbReference>
<keyword evidence="3 5" id="KW-0234">DNA repair</keyword>
<dbReference type="GO" id="GO:0070628">
    <property type="term" value="F:proteasome binding"/>
    <property type="evidence" value="ECO:0007669"/>
    <property type="project" value="TreeGrafter"/>
</dbReference>
<gene>
    <name evidence="9" type="ordered locus">Cd36_16680</name>
    <name evidence="10" type="ORF">CD36_16680</name>
</gene>
<evidence type="ECO:0000259" key="7">
    <source>
        <dbReference type="PROSITE" id="PS50030"/>
    </source>
</evidence>
<dbReference type="InterPro" id="IPR036353">
    <property type="entry name" value="XPC-bd_sf"/>
</dbReference>
<feature type="domain" description="UBA" evidence="7">
    <location>
        <begin position="389"/>
        <end position="429"/>
    </location>
</feature>
<dbReference type="CGD" id="CAL0000159221">
    <property type="gene designation" value="Cd36_16680"/>
</dbReference>
<dbReference type="HOGENOM" id="CLU_040364_0_0_1"/>
<dbReference type="PROSITE" id="PS50030">
    <property type="entry name" value="UBA"/>
    <property type="match status" value="2"/>
</dbReference>
<dbReference type="Pfam" id="PF00240">
    <property type="entry name" value="ubiquitin"/>
    <property type="match status" value="1"/>
</dbReference>
<evidence type="ECO:0000256" key="3">
    <source>
        <dbReference type="ARBA" id="ARBA00023204"/>
    </source>
</evidence>
<evidence type="ECO:0000256" key="4">
    <source>
        <dbReference type="ARBA" id="ARBA00023242"/>
    </source>
</evidence>
<feature type="compositionally biased region" description="Pro residues" evidence="6">
    <location>
        <begin position="202"/>
        <end position="214"/>
    </location>
</feature>
<evidence type="ECO:0000256" key="2">
    <source>
        <dbReference type="ARBA" id="ARBA00022763"/>
    </source>
</evidence>
<dbReference type="PROSITE" id="PS50053">
    <property type="entry name" value="UBIQUITIN_2"/>
    <property type="match status" value="1"/>
</dbReference>
<dbReference type="SUPFAM" id="SSF46934">
    <property type="entry name" value="UBA-like"/>
    <property type="match status" value="2"/>
</dbReference>
<dbReference type="GO" id="GO:0043130">
    <property type="term" value="F:ubiquitin binding"/>
    <property type="evidence" value="ECO:0007669"/>
    <property type="project" value="UniProtKB-UniRule"/>
</dbReference>
<dbReference type="OrthoDB" id="419317at2759"/>
<dbReference type="AlphaFoldDB" id="B9WAM7"/>
<dbReference type="KEGG" id="cdu:CD36_16680"/>
<dbReference type="SUPFAM" id="SSF54236">
    <property type="entry name" value="Ubiquitin-like"/>
    <property type="match status" value="1"/>
</dbReference>
<sequence>MQIVFKDFKKQTVTLDVELTDSVLSTKEKLAQEKGCDSSQIKLVYSGKVLQDDKNLESYKLKEGASIIFMINKTKKTPTPVPETKSTTESTSQEQVQAQGSTNESTSSSTSSTTTTTAAAAAAAAGAASTGTTTTSEQQPEQAVSNESTFAVGSEREASIQNIMEMGYERPQVEAALRAAFNNPHRAVEYLLTGIPESLQHPTPPVPVPAPVPTAPTGQQTERNTSETGQQGANEEHGDGDEEGEESTQHENLFEAAAAAAAATNQGDSSIGGTTSGVGAGAGAGAGGEGDIGGLGDDQQMQLLRAALQSNPELIQPLLEQLAASNPQIASLISQDPEAFVRMFLSGAPGSGNDLGFEFEDEGAGGAGGATTGGDEEEEEGTIRIQLSEQDNNAINRLCELGFERDIVIQVYLACDKNEEVAADILFRDM</sequence>
<feature type="domain" description="UBA" evidence="7">
    <location>
        <begin position="154"/>
        <end position="194"/>
    </location>
</feature>
<dbReference type="InterPro" id="IPR004806">
    <property type="entry name" value="Rad23"/>
</dbReference>
<dbReference type="GO" id="GO:0005654">
    <property type="term" value="C:nucleoplasm"/>
    <property type="evidence" value="ECO:0007669"/>
    <property type="project" value="TreeGrafter"/>
</dbReference>
<accession>B9WAM7</accession>
<dbReference type="GO" id="GO:0031593">
    <property type="term" value="F:polyubiquitin modification-dependent protein binding"/>
    <property type="evidence" value="ECO:0007669"/>
    <property type="project" value="UniProtKB-UniRule"/>
</dbReference>
<feature type="domain" description="Ubiquitin-like" evidence="8">
    <location>
        <begin position="1"/>
        <end position="76"/>
    </location>
</feature>
<dbReference type="FunFam" id="1.10.8.10:FF:000002">
    <property type="entry name" value="UV excision repair protein RAD23 homolog"/>
    <property type="match status" value="1"/>
</dbReference>
<dbReference type="VEuPathDB" id="FungiDB:CD36_16680"/>
<evidence type="ECO:0000256" key="1">
    <source>
        <dbReference type="ARBA" id="ARBA00022737"/>
    </source>
</evidence>
<dbReference type="EMBL" id="FM992689">
    <property type="protein sequence ID" value="CAX43447.1"/>
    <property type="molecule type" value="Genomic_DNA"/>
</dbReference>
<evidence type="ECO:0000256" key="5">
    <source>
        <dbReference type="RuleBase" id="RU367049"/>
    </source>
</evidence>
<dbReference type="SUPFAM" id="SSF101238">
    <property type="entry name" value="XPC-binding domain"/>
    <property type="match status" value="1"/>
</dbReference>
<dbReference type="GO" id="GO:0006289">
    <property type="term" value="P:nucleotide-excision repair"/>
    <property type="evidence" value="ECO:0007669"/>
    <property type="project" value="UniProtKB-UniRule"/>
</dbReference>
<dbReference type="InterPro" id="IPR029071">
    <property type="entry name" value="Ubiquitin-like_domsf"/>
</dbReference>
<keyword evidence="11" id="KW-1185">Reference proteome</keyword>
<organism evidence="10 11">
    <name type="scientific">Candida dubliniensis (strain CD36 / ATCC MYA-646 / CBS 7987 / NCPF 3949 / NRRL Y-17841)</name>
    <name type="common">Yeast</name>
    <dbReference type="NCBI Taxonomy" id="573826"/>
    <lineage>
        <taxon>Eukaryota</taxon>
        <taxon>Fungi</taxon>
        <taxon>Dikarya</taxon>
        <taxon>Ascomycota</taxon>
        <taxon>Saccharomycotina</taxon>
        <taxon>Pichiomycetes</taxon>
        <taxon>Debaryomycetaceae</taxon>
        <taxon>Candida/Lodderomyces clade</taxon>
        <taxon>Candida</taxon>
    </lineage>
</organism>
<feature type="compositionally biased region" description="Low complexity" evidence="6">
    <location>
        <begin position="105"/>
        <end position="136"/>
    </location>
</feature>
<dbReference type="GO" id="GO:0043161">
    <property type="term" value="P:proteasome-mediated ubiquitin-dependent protein catabolic process"/>
    <property type="evidence" value="ECO:0007669"/>
    <property type="project" value="UniProtKB-UniRule"/>
</dbReference>
<dbReference type="Proteomes" id="UP000002605">
    <property type="component" value="Chromosome 2"/>
</dbReference>
<feature type="region of interest" description="Disordered" evidence="6">
    <location>
        <begin position="76"/>
        <end position="152"/>
    </location>
</feature>
<feature type="region of interest" description="Disordered" evidence="6">
    <location>
        <begin position="198"/>
        <end position="249"/>
    </location>
</feature>
<dbReference type="InterPro" id="IPR000626">
    <property type="entry name" value="Ubiquitin-like_dom"/>
</dbReference>
<comment type="function">
    <text evidence="5">Multiubiquitin chain receptor involved in modulation of proteasomal degradation. Involved in nucleotide excision repair.</text>
</comment>
<dbReference type="SMART" id="SM00165">
    <property type="entry name" value="UBA"/>
    <property type="match status" value="2"/>
</dbReference>
<dbReference type="InterPro" id="IPR009060">
    <property type="entry name" value="UBA-like_sf"/>
</dbReference>
<dbReference type="PRINTS" id="PR01839">
    <property type="entry name" value="RAD23PROTEIN"/>
</dbReference>
<proteinExistence type="inferred from homology"/>
<dbReference type="GO" id="GO:0003684">
    <property type="term" value="F:damaged DNA binding"/>
    <property type="evidence" value="ECO:0007669"/>
    <property type="project" value="UniProtKB-UniRule"/>
</dbReference>
<evidence type="ECO:0000259" key="8">
    <source>
        <dbReference type="PROSITE" id="PS50053"/>
    </source>
</evidence>
<keyword evidence="1" id="KW-0677">Repeat</keyword>
<dbReference type="CDD" id="cd01805">
    <property type="entry name" value="Ubl_Rad23"/>
    <property type="match status" value="1"/>
</dbReference>
<comment type="subcellular location">
    <subcellularLocation>
        <location evidence="5">Nucleus</location>
    </subcellularLocation>
    <subcellularLocation>
        <location evidence="5">Cytoplasm</location>
    </subcellularLocation>
</comment>